<name>A0A1M5BJ11_9BACL</name>
<accession>A0A1M5BJ11</accession>
<dbReference type="RefSeq" id="WP_073158582.1">
    <property type="nucleotide sequence ID" value="NZ_FQVL01000024.1"/>
</dbReference>
<dbReference type="Gene3D" id="1.10.530.10">
    <property type="match status" value="1"/>
</dbReference>
<dbReference type="SUPFAM" id="SSF51261">
    <property type="entry name" value="Duplicated hybrid motif"/>
    <property type="match status" value="1"/>
</dbReference>
<dbReference type="EMBL" id="FQVL01000024">
    <property type="protein sequence ID" value="SHF42232.1"/>
    <property type="molecule type" value="Genomic_DNA"/>
</dbReference>
<dbReference type="Gene3D" id="2.70.70.10">
    <property type="entry name" value="Glucose Permease (Domain IIA)"/>
    <property type="match status" value="1"/>
</dbReference>
<dbReference type="STRING" id="112248.SAMN05444392_12418"/>
<dbReference type="InterPro" id="IPR050570">
    <property type="entry name" value="Cell_wall_metabolism_enzyme"/>
</dbReference>
<dbReference type="InterPro" id="IPR016047">
    <property type="entry name" value="M23ase_b-sheet_dom"/>
</dbReference>
<dbReference type="Pfam" id="PF01551">
    <property type="entry name" value="Peptidase_M23"/>
    <property type="match status" value="1"/>
</dbReference>
<evidence type="ECO:0000313" key="2">
    <source>
        <dbReference type="EMBL" id="SHF42232.1"/>
    </source>
</evidence>
<dbReference type="InterPro" id="IPR011055">
    <property type="entry name" value="Dup_hybrid_motif"/>
</dbReference>
<sequence>MPFAIHWMETRFGRTTLPGDPKRKEMTSTVGAIGPMQFMDLTWIGWDWRKDHPNVATTLGDIPDSFMASLTNPEEIKKYNGSGIDGNQDGIADPWNEIDAIHAAANYIAIHGGAQGDYQKAILAYNKSQAYLQKVLAKVKQFRQPSTQQITGESYIWPVPTLTKITSNFGNRNHPLSRKMKQHQGIDIAGPGARGQSCYAANAGTVMVKQDPGGYGNYILIDHGNGYSTLYGHLDSVLVQSGQKVNRGQLIGNVGQTGGVTGPHLHFEIRYQGTPQDPLKWIRPS</sequence>
<evidence type="ECO:0000313" key="3">
    <source>
        <dbReference type="Proteomes" id="UP000184476"/>
    </source>
</evidence>
<dbReference type="PANTHER" id="PTHR21666">
    <property type="entry name" value="PEPTIDASE-RELATED"/>
    <property type="match status" value="1"/>
</dbReference>
<organism evidence="2 3">
    <name type="scientific">Seinonella peptonophila</name>
    <dbReference type="NCBI Taxonomy" id="112248"/>
    <lineage>
        <taxon>Bacteria</taxon>
        <taxon>Bacillati</taxon>
        <taxon>Bacillota</taxon>
        <taxon>Bacilli</taxon>
        <taxon>Bacillales</taxon>
        <taxon>Thermoactinomycetaceae</taxon>
        <taxon>Seinonella</taxon>
    </lineage>
</organism>
<protein>
    <submittedName>
        <fullName evidence="2">Murein DD-endopeptidase MepM and murein hydrolase activator NlpD, contain LysM domain</fullName>
    </submittedName>
</protein>
<dbReference type="Proteomes" id="UP000184476">
    <property type="component" value="Unassembled WGS sequence"/>
</dbReference>
<gene>
    <name evidence="2" type="ORF">SAMN05444392_12418</name>
</gene>
<reference evidence="2 3" key="1">
    <citation type="submission" date="2016-11" db="EMBL/GenBank/DDBJ databases">
        <authorList>
            <person name="Jaros S."/>
            <person name="Januszkiewicz K."/>
            <person name="Wedrychowicz H."/>
        </authorList>
    </citation>
    <scope>NUCLEOTIDE SEQUENCE [LARGE SCALE GENOMIC DNA]</scope>
    <source>
        <strain evidence="2 3">DSM 44666</strain>
    </source>
</reference>
<dbReference type="CDD" id="cd12797">
    <property type="entry name" value="M23_peptidase"/>
    <property type="match status" value="1"/>
</dbReference>
<proteinExistence type="predicted"/>
<dbReference type="PANTHER" id="PTHR21666:SF270">
    <property type="entry name" value="MUREIN HYDROLASE ACTIVATOR ENVC"/>
    <property type="match status" value="1"/>
</dbReference>
<dbReference type="AlphaFoldDB" id="A0A1M5BJ11"/>
<dbReference type="InterPro" id="IPR023346">
    <property type="entry name" value="Lysozyme-like_dom_sf"/>
</dbReference>
<dbReference type="OrthoDB" id="9809488at2"/>
<keyword evidence="3" id="KW-1185">Reference proteome</keyword>
<feature type="domain" description="M23ase beta-sheet core" evidence="1">
    <location>
        <begin position="182"/>
        <end position="278"/>
    </location>
</feature>
<dbReference type="GO" id="GO:0004222">
    <property type="term" value="F:metalloendopeptidase activity"/>
    <property type="evidence" value="ECO:0007669"/>
    <property type="project" value="TreeGrafter"/>
</dbReference>
<keyword evidence="2" id="KW-0378">Hydrolase</keyword>
<dbReference type="CDD" id="cd13399">
    <property type="entry name" value="Slt35-like"/>
    <property type="match status" value="1"/>
</dbReference>
<evidence type="ECO:0000259" key="1">
    <source>
        <dbReference type="Pfam" id="PF01551"/>
    </source>
</evidence>
<dbReference type="SUPFAM" id="SSF53955">
    <property type="entry name" value="Lysozyme-like"/>
    <property type="match status" value="2"/>
</dbReference>